<dbReference type="Proteomes" id="UP001500755">
    <property type="component" value="Unassembled WGS sequence"/>
</dbReference>
<comment type="caution">
    <text evidence="1">The sequence shown here is derived from an EMBL/GenBank/DDBJ whole genome shotgun (WGS) entry which is preliminary data.</text>
</comment>
<organism evidence="1 2">
    <name type="scientific">Brevibacterium samyangense</name>
    <dbReference type="NCBI Taxonomy" id="366888"/>
    <lineage>
        <taxon>Bacteria</taxon>
        <taxon>Bacillati</taxon>
        <taxon>Actinomycetota</taxon>
        <taxon>Actinomycetes</taxon>
        <taxon>Micrococcales</taxon>
        <taxon>Brevibacteriaceae</taxon>
        <taxon>Brevibacterium</taxon>
    </lineage>
</organism>
<evidence type="ECO:0000313" key="1">
    <source>
        <dbReference type="EMBL" id="GAA2007991.1"/>
    </source>
</evidence>
<sequence length="219" mass="22289">MQSFVHALGTRRLPVLVQEGPGPERLELTGPVLANWIFKSVGLLGELEVGPVDAGGRALGIVGAENLHWRALAALLAAWALGAEVHVLGADDAEPEDEWIAFLPEAPEEGAELPGVTASAEEVLVSALPGLALSARAPQGCLDYLSTVRTHPDVAAVAAHRSGRVHVAGSALVVAIPSVGGAPGAGHTAHTPSGVPGDVAAWEALLSALLTGELVLRTP</sequence>
<protein>
    <recommendedName>
        <fullName evidence="3">TIGR03089 family protein</fullName>
    </recommendedName>
</protein>
<evidence type="ECO:0000313" key="2">
    <source>
        <dbReference type="Proteomes" id="UP001500755"/>
    </source>
</evidence>
<proteinExistence type="predicted"/>
<reference evidence="1 2" key="1">
    <citation type="journal article" date="2019" name="Int. J. Syst. Evol. Microbiol.">
        <title>The Global Catalogue of Microorganisms (GCM) 10K type strain sequencing project: providing services to taxonomists for standard genome sequencing and annotation.</title>
        <authorList>
            <consortium name="The Broad Institute Genomics Platform"/>
            <consortium name="The Broad Institute Genome Sequencing Center for Infectious Disease"/>
            <person name="Wu L."/>
            <person name="Ma J."/>
        </authorList>
    </citation>
    <scope>NUCLEOTIDE SEQUENCE [LARGE SCALE GENOMIC DNA]</scope>
    <source>
        <strain evidence="1 2">JCM 14546</strain>
    </source>
</reference>
<gene>
    <name evidence="1" type="ORF">GCM10009755_17990</name>
</gene>
<accession>A0ABN2TGL2</accession>
<name>A0ABN2TGL2_9MICO</name>
<keyword evidence="2" id="KW-1185">Reference proteome</keyword>
<evidence type="ECO:0008006" key="3">
    <source>
        <dbReference type="Google" id="ProtNLM"/>
    </source>
</evidence>
<dbReference type="EMBL" id="BAAANO010000016">
    <property type="protein sequence ID" value="GAA2007991.1"/>
    <property type="molecule type" value="Genomic_DNA"/>
</dbReference>
<dbReference type="RefSeq" id="WP_344308948.1">
    <property type="nucleotide sequence ID" value="NZ_BAAANO010000016.1"/>
</dbReference>